<keyword evidence="1" id="KW-0472">Membrane</keyword>
<dbReference type="Proteomes" id="UP000671868">
    <property type="component" value="Chromosome"/>
</dbReference>
<proteinExistence type="predicted"/>
<evidence type="ECO:0000313" key="3">
    <source>
        <dbReference type="Proteomes" id="UP000671868"/>
    </source>
</evidence>
<evidence type="ECO:0000313" key="2">
    <source>
        <dbReference type="EMBL" id="QTP54470.1"/>
    </source>
</evidence>
<keyword evidence="1" id="KW-1133">Transmembrane helix</keyword>
<keyword evidence="3" id="KW-1185">Reference proteome</keyword>
<keyword evidence="1" id="KW-0812">Transmembrane</keyword>
<dbReference type="EMBL" id="CP053381">
    <property type="protein sequence ID" value="QTP54470.1"/>
    <property type="molecule type" value="Genomic_DNA"/>
</dbReference>
<organism evidence="2 3">
    <name type="scientific">Billgrantia sulfidoxydans</name>
    <dbReference type="NCBI Taxonomy" id="2733484"/>
    <lineage>
        <taxon>Bacteria</taxon>
        <taxon>Pseudomonadati</taxon>
        <taxon>Pseudomonadota</taxon>
        <taxon>Gammaproteobacteria</taxon>
        <taxon>Oceanospirillales</taxon>
        <taxon>Halomonadaceae</taxon>
        <taxon>Billgrantia</taxon>
    </lineage>
</organism>
<evidence type="ECO:0000256" key="1">
    <source>
        <dbReference type="SAM" id="Phobius"/>
    </source>
</evidence>
<sequence>MNKLMQGIERFWKEEEGTEVVEWALVGGLIVAVGAAVFTGIGTQAKAYLNDILVALGGTAVS</sequence>
<gene>
    <name evidence="2" type="ORF">HNO51_07120</name>
</gene>
<evidence type="ECO:0008006" key="4">
    <source>
        <dbReference type="Google" id="ProtNLM"/>
    </source>
</evidence>
<name>A0ABX7W2U9_9GAMM</name>
<feature type="transmembrane region" description="Helical" evidence="1">
    <location>
        <begin position="20"/>
        <end position="41"/>
    </location>
</feature>
<dbReference type="RefSeq" id="WP_209538836.1">
    <property type="nucleotide sequence ID" value="NZ_CP053381.1"/>
</dbReference>
<accession>A0ABX7W2U9</accession>
<protein>
    <recommendedName>
        <fullName evidence="4">Flp family type IVb pilin</fullName>
    </recommendedName>
</protein>
<reference evidence="2 3" key="1">
    <citation type="journal article" date="2021" name="Front. Microbiol.">
        <title>Aerobic Denitrification and Heterotrophic Sulfur Oxidation in the Genus Halomonas Revealed by Six Novel Species Characterizations and Genome-Based Analysis.</title>
        <authorList>
            <person name="Wang L."/>
            <person name="Shao Z."/>
        </authorList>
    </citation>
    <scope>NUCLEOTIDE SEQUENCE [LARGE SCALE GENOMIC DNA]</scope>
    <source>
        <strain evidence="2 3">MCCC 1A11059</strain>
    </source>
</reference>